<reference evidence="3" key="1">
    <citation type="journal article" date="2017" name="Biotechnol. Biofuels">
        <title>Evaluation of environmental bacterial communities as a factor affecting the growth of duckweed Lemna minor.</title>
        <authorList>
            <person name="Ishizawa H."/>
            <person name="Kuroda M."/>
            <person name="Morikawa M."/>
            <person name="Ike M."/>
        </authorList>
    </citation>
    <scope>NUCLEOTIDE SEQUENCE [LARGE SCALE GENOMIC DNA]</scope>
    <source>
        <strain evidence="3">M6</strain>
    </source>
</reference>
<dbReference type="Proteomes" id="UP000278756">
    <property type="component" value="Chromosome 1"/>
</dbReference>
<evidence type="ECO:0000313" key="3">
    <source>
        <dbReference type="Proteomes" id="UP000278756"/>
    </source>
</evidence>
<evidence type="ECO:0000313" key="2">
    <source>
        <dbReference type="EMBL" id="BBF80576.1"/>
    </source>
</evidence>
<dbReference type="SUPFAM" id="SSF55729">
    <property type="entry name" value="Acyl-CoA N-acyltransferases (Nat)"/>
    <property type="match status" value="1"/>
</dbReference>
<accession>A0A3G9G1R4</accession>
<gene>
    <name evidence="2" type="ORF">EM6_1160</name>
</gene>
<dbReference type="Pfam" id="PF13480">
    <property type="entry name" value="Acetyltransf_6"/>
    <property type="match status" value="1"/>
</dbReference>
<proteinExistence type="predicted"/>
<name>A0A3G9G1R4_9CAUL</name>
<dbReference type="RefSeq" id="WP_172961143.1">
    <property type="nucleotide sequence ID" value="NZ_AP018827.1"/>
</dbReference>
<dbReference type="InterPro" id="IPR016181">
    <property type="entry name" value="Acyl_CoA_acyltransferase"/>
</dbReference>
<sequence>MARLTRIESVAPEALTPEDIAAWEGFTSRRPDLIGPYFDVRYVMDIGQSVPDAHIARLYDEQGQVAGYLPYQVRGRTLQPLGAPLTDYHGVIADTGFVVDYPLLLRSLKANRLEFMGWVGEMTADKVHARTIEAITQIADLSDGYDAYLARQKAQHHKFYKNVGRCQRNVEKDFGGFAFSFERVTPDLLQWVIDQKRQQYSRSGMHDVFGCGWTLNLLSQLAKRQDEGFGLRVGVFRDVSGPEPVLVAAEICLMRDACLHFWFPAYAESYYRYSPGILLSLRIMQHVAEMGVTQIDFGAGGECYKHTLTSPARVCLEGTIESRTSLMTVLVDAVVALSPAAREKLGRLRLSVQRRLRTIRACETEPKGKRDAFQALLRRGISRLRTPAPATNDVAA</sequence>
<dbReference type="EMBL" id="AP018827">
    <property type="protein sequence ID" value="BBF80576.1"/>
    <property type="molecule type" value="Genomic_DNA"/>
</dbReference>
<organism evidence="2 3">
    <name type="scientific">Asticcacaulis excentricus</name>
    <dbReference type="NCBI Taxonomy" id="78587"/>
    <lineage>
        <taxon>Bacteria</taxon>
        <taxon>Pseudomonadati</taxon>
        <taxon>Pseudomonadota</taxon>
        <taxon>Alphaproteobacteria</taxon>
        <taxon>Caulobacterales</taxon>
        <taxon>Caulobacteraceae</taxon>
        <taxon>Asticcacaulis</taxon>
    </lineage>
</organism>
<evidence type="ECO:0000259" key="1">
    <source>
        <dbReference type="Pfam" id="PF13480"/>
    </source>
</evidence>
<dbReference type="AlphaFoldDB" id="A0A3G9G1R4"/>
<protein>
    <recommendedName>
        <fullName evidence="1">BioF2-like acetyltransferase domain-containing protein</fullName>
    </recommendedName>
</protein>
<reference evidence="3" key="2">
    <citation type="journal article" date="2017" name="Plant Physiol. Biochem.">
        <title>Differential oxidative and antioxidative response of duckweed Lemna minor toward plant growth promoting/inhibiting bacteria.</title>
        <authorList>
            <person name="Ishizawa H."/>
            <person name="Kuroda M."/>
            <person name="Morikawa M."/>
            <person name="Ike M."/>
        </authorList>
    </citation>
    <scope>NUCLEOTIDE SEQUENCE [LARGE SCALE GENOMIC DNA]</scope>
    <source>
        <strain evidence="3">M6</strain>
    </source>
</reference>
<dbReference type="InterPro" id="IPR038740">
    <property type="entry name" value="BioF2-like_GNAT_dom"/>
</dbReference>
<feature type="domain" description="BioF2-like acetyltransferase" evidence="1">
    <location>
        <begin position="158"/>
        <end position="305"/>
    </location>
</feature>